<reference evidence="16" key="3">
    <citation type="submission" date="2025-09" db="UniProtKB">
        <authorList>
            <consortium name="Ensembl"/>
        </authorList>
    </citation>
    <scope>IDENTIFICATION</scope>
</reference>
<evidence type="ECO:0000256" key="3">
    <source>
        <dbReference type="ARBA" id="ARBA00022618"/>
    </source>
</evidence>
<dbReference type="InterPro" id="IPR005550">
    <property type="entry name" value="Kinetochore_Ndc80"/>
</dbReference>
<dbReference type="Gene3D" id="1.10.418.30">
    <property type="entry name" value="Ncd80 complex, Ncd80 subunit"/>
    <property type="match status" value="1"/>
</dbReference>
<accession>A0A672I5L4</accession>
<dbReference type="Ensembl" id="ENSSFAT00005037678.1">
    <property type="protein sequence ID" value="ENSSFAP00005036320.1"/>
    <property type="gene ID" value="ENSSFAG00005018350.1"/>
</dbReference>
<dbReference type="PANTHER" id="PTHR10643">
    <property type="entry name" value="KINETOCHORE PROTEIN NDC80"/>
    <property type="match status" value="1"/>
</dbReference>
<reference evidence="16" key="1">
    <citation type="submission" date="2019-06" db="EMBL/GenBank/DDBJ databases">
        <authorList>
            <consortium name="Wellcome Sanger Institute Data Sharing"/>
        </authorList>
    </citation>
    <scope>NUCLEOTIDE SEQUENCE [LARGE SCALE GENOMIC DNA]</scope>
</reference>
<keyword evidence="2 10" id="KW-0158">Chromosome</keyword>
<dbReference type="InterPro" id="IPR055260">
    <property type="entry name" value="Ndc80_CH"/>
</dbReference>
<evidence type="ECO:0000256" key="9">
    <source>
        <dbReference type="ARBA" id="ARBA00023328"/>
    </source>
</evidence>
<feature type="coiled-coil region" evidence="11">
    <location>
        <begin position="428"/>
        <end position="501"/>
    </location>
</feature>
<comment type="subunit">
    <text evidence="10">Component of the NDC80 complex.</text>
</comment>
<dbReference type="Pfam" id="PF18077">
    <property type="entry name" value="DUF5595"/>
    <property type="match status" value="1"/>
</dbReference>
<dbReference type="GO" id="GO:0005737">
    <property type="term" value="C:cytoplasm"/>
    <property type="evidence" value="ECO:0007669"/>
    <property type="project" value="UniProtKB-ARBA"/>
</dbReference>
<evidence type="ECO:0000256" key="7">
    <source>
        <dbReference type="ARBA" id="ARBA00023242"/>
    </source>
</evidence>
<evidence type="ECO:0000313" key="16">
    <source>
        <dbReference type="Ensembl" id="ENSSFAP00005036320.1"/>
    </source>
</evidence>
<dbReference type="InterPro" id="IPR038273">
    <property type="entry name" value="Ndc80_sf"/>
</dbReference>
<comment type="subcellular location">
    <subcellularLocation>
        <location evidence="10">Chromosome</location>
        <location evidence="10">Centromere</location>
        <location evidence="10">Kinetochore</location>
    </subcellularLocation>
    <subcellularLocation>
        <location evidence="10">Nucleus</location>
    </subcellularLocation>
</comment>
<evidence type="ECO:0000256" key="6">
    <source>
        <dbReference type="ARBA" id="ARBA00023054"/>
    </source>
</evidence>
<proteinExistence type="inferred from homology"/>
<evidence type="ECO:0000256" key="5">
    <source>
        <dbReference type="ARBA" id="ARBA00022838"/>
    </source>
</evidence>
<evidence type="ECO:0000256" key="1">
    <source>
        <dbReference type="ARBA" id="ARBA00007050"/>
    </source>
</evidence>
<sequence length="576" mass="66498">MSLTCIYFIFVSWLVSRGRMSRAGGRMSELPMRVQDANRMSVIYATPQNKQQSFGKLSLSKPQPVTSEKRTSFFGARGAGMPRNSTMAGFGGTEKIKDARPLHDKTFVQQCIRQLHDFLTEQGYPGPLAAKTLQSPSTKEFVKMFEFIYHQLDPAFEMPNSKVEEEVPAILKALRYPFVLSKSSMYSVGAPHTWPQALGALMWLIDDVKVRNKRLFKLKKLYNVDDALLAEMEEKHQILSDEVERLEKDSQTDRLMTKRMDKMRLQTDLKKIQSYRENLENFELSVKGKISELSDELETTGMLDHVETLKHERDELQRLLQNQKFTPADVERINREKWELQQTITSLSKSLEDAEQHKWNEEIALAKVKEKAELKLAEYHKLARKLKLIPLSAENACGHDFEMRPFECGPSSLVQNKSQIQILLRKLISDVEEEKSRLTNMRLSLEESSEQVSSNIMDKSNDMKQLREQIRKLDERLDCAMQELAQEEQDWAEELDSVDNHRKLLEKKVHCGYDEAMQQQKAAQQQYNLVWQETAEEMRTVAKNLASVLTTATNHLAITEVTTPVIQNSLCHTKHE</sequence>
<dbReference type="PANTHER" id="PTHR10643:SF2">
    <property type="entry name" value="KINETOCHORE PROTEIN NDC80 HOMOLOG"/>
    <property type="match status" value="1"/>
</dbReference>
<evidence type="ECO:0000259" key="13">
    <source>
        <dbReference type="Pfam" id="PF03801"/>
    </source>
</evidence>
<evidence type="ECO:0000256" key="2">
    <source>
        <dbReference type="ARBA" id="ARBA00022454"/>
    </source>
</evidence>
<keyword evidence="7 10" id="KW-0539">Nucleus</keyword>
<dbReference type="InterPro" id="IPR040967">
    <property type="entry name" value="DUF5595"/>
</dbReference>
<evidence type="ECO:0000256" key="4">
    <source>
        <dbReference type="ARBA" id="ARBA00022776"/>
    </source>
</evidence>
<evidence type="ECO:0000259" key="14">
    <source>
        <dbReference type="Pfam" id="PF18077"/>
    </source>
</evidence>
<evidence type="ECO:0000256" key="11">
    <source>
        <dbReference type="SAM" id="Coils"/>
    </source>
</evidence>
<name>A0A672I5L4_SALFA</name>
<evidence type="ECO:0000256" key="8">
    <source>
        <dbReference type="ARBA" id="ARBA00023306"/>
    </source>
</evidence>
<keyword evidence="12" id="KW-0732">Signal</keyword>
<feature type="signal peptide" evidence="12">
    <location>
        <begin position="1"/>
        <end position="18"/>
    </location>
</feature>
<feature type="domain" description="Kinetochore protein Ndc80 CH" evidence="13">
    <location>
        <begin position="69"/>
        <end position="210"/>
    </location>
</feature>
<reference evidence="16" key="2">
    <citation type="submission" date="2025-08" db="UniProtKB">
        <authorList>
            <consortium name="Ensembl"/>
        </authorList>
    </citation>
    <scope>IDENTIFICATION</scope>
</reference>
<dbReference type="InterPro" id="IPR057091">
    <property type="entry name" value="NDC80_loop"/>
</dbReference>
<evidence type="ECO:0000256" key="12">
    <source>
        <dbReference type="SAM" id="SignalP"/>
    </source>
</evidence>
<feature type="domain" description="DUF5595" evidence="14">
    <location>
        <begin position="215"/>
        <end position="248"/>
    </location>
</feature>
<dbReference type="GO" id="GO:0051315">
    <property type="term" value="P:attachment of mitotic spindle microtubules to kinetochore"/>
    <property type="evidence" value="ECO:0007669"/>
    <property type="project" value="UniProtKB-UniRule"/>
</dbReference>
<dbReference type="Pfam" id="PF24487">
    <property type="entry name" value="NDC80_loop"/>
    <property type="match status" value="1"/>
</dbReference>
<dbReference type="GO" id="GO:0051301">
    <property type="term" value="P:cell division"/>
    <property type="evidence" value="ECO:0007669"/>
    <property type="project" value="UniProtKB-UniRule"/>
</dbReference>
<comment type="similarity">
    <text evidence="1 10">Belongs to the NDC80/HEC1 family.</text>
</comment>
<gene>
    <name evidence="16" type="primary">ndc80</name>
</gene>
<dbReference type="FunFam" id="1.10.418.30:FF:000002">
    <property type="entry name" value="NDC80, kinetochore complex component"/>
    <property type="match status" value="1"/>
</dbReference>
<dbReference type="Pfam" id="PF03801">
    <property type="entry name" value="Ndc80_HEC"/>
    <property type="match status" value="1"/>
</dbReference>
<evidence type="ECO:0000313" key="17">
    <source>
        <dbReference type="Proteomes" id="UP000472267"/>
    </source>
</evidence>
<evidence type="ECO:0000259" key="15">
    <source>
        <dbReference type="Pfam" id="PF24487"/>
    </source>
</evidence>
<dbReference type="GO" id="GO:0005813">
    <property type="term" value="C:centrosome"/>
    <property type="evidence" value="ECO:0007669"/>
    <property type="project" value="UniProtKB-ARBA"/>
</dbReference>
<feature type="domain" description="Kinetochore protein NDC80 loop region" evidence="15">
    <location>
        <begin position="341"/>
        <end position="561"/>
    </location>
</feature>
<comment type="function">
    <text evidence="10">Acts as a component of the essential kinetochore-associated NDC80 complex, which is required for chromosome segregation and spindle checkpoint activity.</text>
</comment>
<dbReference type="AlphaFoldDB" id="A0A672I5L4"/>
<evidence type="ECO:0000256" key="10">
    <source>
        <dbReference type="RuleBase" id="RU368072"/>
    </source>
</evidence>
<keyword evidence="4 10" id="KW-0498">Mitosis</keyword>
<keyword evidence="3 10" id="KW-0132">Cell division</keyword>
<keyword evidence="8 10" id="KW-0131">Cell cycle</keyword>
<dbReference type="GO" id="GO:0007051">
    <property type="term" value="P:spindle organization"/>
    <property type="evidence" value="ECO:0007669"/>
    <property type="project" value="UniProtKB-ARBA"/>
</dbReference>
<keyword evidence="6 11" id="KW-0175">Coiled coil</keyword>
<keyword evidence="5 10" id="KW-0995">Kinetochore</keyword>
<organism evidence="16 17">
    <name type="scientific">Salarias fasciatus</name>
    <name type="common">Jewelled blenny</name>
    <name type="synonym">Blennius fasciatus</name>
    <dbReference type="NCBI Taxonomy" id="181472"/>
    <lineage>
        <taxon>Eukaryota</taxon>
        <taxon>Metazoa</taxon>
        <taxon>Chordata</taxon>
        <taxon>Craniata</taxon>
        <taxon>Vertebrata</taxon>
        <taxon>Euteleostomi</taxon>
        <taxon>Actinopterygii</taxon>
        <taxon>Neopterygii</taxon>
        <taxon>Teleostei</taxon>
        <taxon>Neoteleostei</taxon>
        <taxon>Acanthomorphata</taxon>
        <taxon>Ovalentaria</taxon>
        <taxon>Blenniimorphae</taxon>
        <taxon>Blenniiformes</taxon>
        <taxon>Blennioidei</taxon>
        <taxon>Blenniidae</taxon>
        <taxon>Salariinae</taxon>
        <taxon>Salarias</taxon>
    </lineage>
</organism>
<keyword evidence="9 10" id="KW-0137">Centromere</keyword>
<dbReference type="Proteomes" id="UP000472267">
    <property type="component" value="Chromosome 12"/>
</dbReference>
<keyword evidence="17" id="KW-1185">Reference proteome</keyword>
<feature type="chain" id="PRO_5025383548" description="Kinetochore protein NDC80" evidence="12">
    <location>
        <begin position="19"/>
        <end position="576"/>
    </location>
</feature>
<protein>
    <recommendedName>
        <fullName evidence="10">Kinetochore protein NDC80</fullName>
    </recommendedName>
</protein>
<dbReference type="GO" id="GO:0005634">
    <property type="term" value="C:nucleus"/>
    <property type="evidence" value="ECO:0007669"/>
    <property type="project" value="UniProtKB-SubCell"/>
</dbReference>
<dbReference type="GO" id="GO:0031262">
    <property type="term" value="C:Ndc80 complex"/>
    <property type="evidence" value="ECO:0007669"/>
    <property type="project" value="UniProtKB-UniRule"/>
</dbReference>